<feature type="domain" description="Histidine kinase/HSP90-like ATPase" evidence="2">
    <location>
        <begin position="61"/>
        <end position="156"/>
    </location>
</feature>
<keyword evidence="3" id="KW-0067">ATP-binding</keyword>
<dbReference type="GO" id="GO:0005524">
    <property type="term" value="F:ATP binding"/>
    <property type="evidence" value="ECO:0007669"/>
    <property type="project" value="UniProtKB-KW"/>
</dbReference>
<gene>
    <name evidence="3" type="ORF">RM479_26625</name>
</gene>
<dbReference type="EMBL" id="JAVREP010000032">
    <property type="protein sequence ID" value="MDT0332000.1"/>
    <property type="molecule type" value="Genomic_DNA"/>
</dbReference>
<dbReference type="CDD" id="cd16936">
    <property type="entry name" value="HATPase_RsbW-like"/>
    <property type="match status" value="1"/>
</dbReference>
<keyword evidence="3" id="KW-0547">Nucleotide-binding</keyword>
<dbReference type="SUPFAM" id="SSF55874">
    <property type="entry name" value="ATPase domain of HSP90 chaperone/DNA topoisomerase II/histidine kinase"/>
    <property type="match status" value="1"/>
</dbReference>
<sequence>MPETVHDPRLHPAPVAGTATVPLAAFVRPGHRHYFTGTCERAPYRLRRYAFPGLGEVMPLVRAFLDTCAAHRDPDYRYLFTLLGSELAANAVCHSLSGRPGGHYTLLVHRNRHGLRLTCRDLGAATGEDTRLAPERLPAEAETGRGLALVDALATDWGDNGYARYRTVWCYLAYDLQGSRWKEPAPVA</sequence>
<dbReference type="PANTHER" id="PTHR35526:SF3">
    <property type="entry name" value="ANTI-SIGMA-F FACTOR RSBW"/>
    <property type="match status" value="1"/>
</dbReference>
<dbReference type="RefSeq" id="WP_311514444.1">
    <property type="nucleotide sequence ID" value="NZ_JAVREP010000032.1"/>
</dbReference>
<keyword evidence="1" id="KW-0808">Transferase</keyword>
<evidence type="ECO:0000259" key="2">
    <source>
        <dbReference type="Pfam" id="PF13581"/>
    </source>
</evidence>
<dbReference type="Proteomes" id="UP001183390">
    <property type="component" value="Unassembled WGS sequence"/>
</dbReference>
<protein>
    <submittedName>
        <fullName evidence="3">ATP-binding protein</fullName>
    </submittedName>
</protein>
<dbReference type="InterPro" id="IPR003594">
    <property type="entry name" value="HATPase_dom"/>
</dbReference>
<comment type="caution">
    <text evidence="3">The sequence shown here is derived from an EMBL/GenBank/DDBJ whole genome shotgun (WGS) entry which is preliminary data.</text>
</comment>
<evidence type="ECO:0000256" key="1">
    <source>
        <dbReference type="ARBA" id="ARBA00022527"/>
    </source>
</evidence>
<evidence type="ECO:0000313" key="3">
    <source>
        <dbReference type="EMBL" id="MDT0332000.1"/>
    </source>
</evidence>
<organism evidence="3 4">
    <name type="scientific">Nocardiopsis lambiniae</name>
    <dbReference type="NCBI Taxonomy" id="3075539"/>
    <lineage>
        <taxon>Bacteria</taxon>
        <taxon>Bacillati</taxon>
        <taxon>Actinomycetota</taxon>
        <taxon>Actinomycetes</taxon>
        <taxon>Streptosporangiales</taxon>
        <taxon>Nocardiopsidaceae</taxon>
        <taxon>Nocardiopsis</taxon>
    </lineage>
</organism>
<keyword evidence="4" id="KW-1185">Reference proteome</keyword>
<dbReference type="Pfam" id="PF13581">
    <property type="entry name" value="HATPase_c_2"/>
    <property type="match status" value="1"/>
</dbReference>
<evidence type="ECO:0000313" key="4">
    <source>
        <dbReference type="Proteomes" id="UP001183390"/>
    </source>
</evidence>
<dbReference type="InterPro" id="IPR036890">
    <property type="entry name" value="HATPase_C_sf"/>
</dbReference>
<reference evidence="4" key="1">
    <citation type="submission" date="2023-07" db="EMBL/GenBank/DDBJ databases">
        <title>30 novel species of actinomycetes from the DSMZ collection.</title>
        <authorList>
            <person name="Nouioui I."/>
        </authorList>
    </citation>
    <scope>NUCLEOTIDE SEQUENCE [LARGE SCALE GENOMIC DNA]</scope>
    <source>
        <strain evidence="4">DSM 44743</strain>
    </source>
</reference>
<accession>A0ABU2MIV8</accession>
<dbReference type="PANTHER" id="PTHR35526">
    <property type="entry name" value="ANTI-SIGMA-F FACTOR RSBW-RELATED"/>
    <property type="match status" value="1"/>
</dbReference>
<keyword evidence="1" id="KW-0723">Serine/threonine-protein kinase</keyword>
<dbReference type="Gene3D" id="3.30.565.10">
    <property type="entry name" value="Histidine kinase-like ATPase, C-terminal domain"/>
    <property type="match status" value="1"/>
</dbReference>
<keyword evidence="1" id="KW-0418">Kinase</keyword>
<dbReference type="InterPro" id="IPR050267">
    <property type="entry name" value="Anti-sigma-factor_SerPK"/>
</dbReference>
<proteinExistence type="predicted"/>
<name>A0ABU2MIV8_9ACTN</name>